<proteinExistence type="predicted"/>
<evidence type="ECO:0000313" key="2">
    <source>
        <dbReference type="EnsemblPlants" id="ONIVA02G10500.1"/>
    </source>
</evidence>
<feature type="region of interest" description="Disordered" evidence="1">
    <location>
        <begin position="63"/>
        <end position="101"/>
    </location>
</feature>
<dbReference type="EnsemblPlants" id="ONIVA02G10500.1">
    <property type="protein sequence ID" value="ONIVA02G10500.1"/>
    <property type="gene ID" value="ONIVA02G10500"/>
</dbReference>
<keyword evidence="3" id="KW-1185">Reference proteome</keyword>
<organism evidence="2">
    <name type="scientific">Oryza nivara</name>
    <name type="common">Indian wild rice</name>
    <name type="synonym">Oryza sativa f. spontanea</name>
    <dbReference type="NCBI Taxonomy" id="4536"/>
    <lineage>
        <taxon>Eukaryota</taxon>
        <taxon>Viridiplantae</taxon>
        <taxon>Streptophyta</taxon>
        <taxon>Embryophyta</taxon>
        <taxon>Tracheophyta</taxon>
        <taxon>Spermatophyta</taxon>
        <taxon>Magnoliopsida</taxon>
        <taxon>Liliopsida</taxon>
        <taxon>Poales</taxon>
        <taxon>Poaceae</taxon>
        <taxon>BOP clade</taxon>
        <taxon>Oryzoideae</taxon>
        <taxon>Oryzeae</taxon>
        <taxon>Oryzinae</taxon>
        <taxon>Oryza</taxon>
    </lineage>
</organism>
<accession>A0A0E0G3V2</accession>
<dbReference type="HOGENOM" id="CLU_1410851_0_0_1"/>
<reference evidence="2" key="1">
    <citation type="submission" date="2015-04" db="UniProtKB">
        <authorList>
            <consortium name="EnsemblPlants"/>
        </authorList>
    </citation>
    <scope>IDENTIFICATION</scope>
    <source>
        <strain evidence="2">SL10</strain>
    </source>
</reference>
<reference evidence="2" key="2">
    <citation type="submission" date="2018-04" db="EMBL/GenBank/DDBJ databases">
        <title>OnivRS2 (Oryza nivara Reference Sequence Version 2).</title>
        <authorList>
            <person name="Zhang J."/>
            <person name="Kudrna D."/>
            <person name="Lee S."/>
            <person name="Talag J."/>
            <person name="Rajasekar S."/>
            <person name="Welchert J."/>
            <person name="Hsing Y.-I."/>
            <person name="Wing R.A."/>
        </authorList>
    </citation>
    <scope>NUCLEOTIDE SEQUENCE [LARGE SCALE GENOMIC DNA]</scope>
    <source>
        <strain evidence="2">SL10</strain>
    </source>
</reference>
<protein>
    <submittedName>
        <fullName evidence="2">Uncharacterized protein</fullName>
    </submittedName>
</protein>
<sequence length="193" mass="22581">MHNIPPRVFFDTDNLKLMISWMSCRDGSQRASITKDDTPLDDVEPVTLIKLKLKEQQKPIIKVKGKKKKKKNQREHGHRRLEMKRRTKKNGEGGRDWCSHHRRRHRLRALRLPPSPPPPGAATAGSRRSRCYRCHLRAQPPPMGPVIITRSVKTAKPPYLEEPWKKEWERTHREPSAHRLRKTKDTEGLGHDK</sequence>
<dbReference type="Gramene" id="ONIVA02G10500.1">
    <property type="protein sequence ID" value="ONIVA02G10500.1"/>
    <property type="gene ID" value="ONIVA02G10500"/>
</dbReference>
<dbReference type="AlphaFoldDB" id="A0A0E0G3V2"/>
<feature type="region of interest" description="Disordered" evidence="1">
    <location>
        <begin position="110"/>
        <end position="129"/>
    </location>
</feature>
<feature type="region of interest" description="Disordered" evidence="1">
    <location>
        <begin position="165"/>
        <end position="193"/>
    </location>
</feature>
<evidence type="ECO:0000256" key="1">
    <source>
        <dbReference type="SAM" id="MobiDB-lite"/>
    </source>
</evidence>
<name>A0A0E0G3V2_ORYNI</name>
<evidence type="ECO:0000313" key="3">
    <source>
        <dbReference type="Proteomes" id="UP000006591"/>
    </source>
</evidence>
<dbReference type="Proteomes" id="UP000006591">
    <property type="component" value="Chromosome 2"/>
</dbReference>
<feature type="compositionally biased region" description="Basic residues" evidence="1">
    <location>
        <begin position="63"/>
        <end position="88"/>
    </location>
</feature>
<feature type="compositionally biased region" description="Basic and acidic residues" evidence="1">
    <location>
        <begin position="89"/>
        <end position="99"/>
    </location>
</feature>